<keyword evidence="3" id="KW-1185">Reference proteome</keyword>
<dbReference type="Proteomes" id="UP000740883">
    <property type="component" value="Unassembled WGS sequence"/>
</dbReference>
<dbReference type="EMBL" id="SBJO01000025">
    <property type="protein sequence ID" value="KAF9764385.1"/>
    <property type="molecule type" value="Genomic_DNA"/>
</dbReference>
<keyword evidence="1" id="KW-0472">Membrane</keyword>
<keyword evidence="1" id="KW-0812">Transmembrane</keyword>
<accession>A0A9P6H136</accession>
<keyword evidence="1" id="KW-1133">Transmembrane helix</keyword>
<reference evidence="2 3" key="1">
    <citation type="journal article" date="2020" name="Genome Biol. Evol.">
        <title>Comparative genomics of strictly vertically transmitted, feminizing microsporidia endosymbionts of amphipod crustaceans.</title>
        <authorList>
            <person name="Cormier A."/>
            <person name="Chebbi M.A."/>
            <person name="Giraud I."/>
            <person name="Wattier R."/>
            <person name="Teixeira M."/>
            <person name="Gilbert C."/>
            <person name="Rigaud T."/>
            <person name="Cordaux R."/>
        </authorList>
    </citation>
    <scope>NUCLEOTIDE SEQUENCE [LARGE SCALE GENOMIC DNA]</scope>
    <source>
        <strain evidence="2 3">Ou3-Ou53</strain>
    </source>
</reference>
<gene>
    <name evidence="2" type="ORF">NGRA_0609</name>
</gene>
<sequence>MCLYFLLPSSLRSYFRLFSCFLVLATICLISTVFYIFFKAKPSIMMSNTSYMIDIKNKSKLSVTISEISYVKKLHGQETEMLNSNKHVKFPLKLKSGEKLSYTIPYSPNIIRIFITYRFMFLDYKFPIETR</sequence>
<proteinExistence type="predicted"/>
<organism evidence="2 3">
    <name type="scientific">Nosema granulosis</name>
    <dbReference type="NCBI Taxonomy" id="83296"/>
    <lineage>
        <taxon>Eukaryota</taxon>
        <taxon>Fungi</taxon>
        <taxon>Fungi incertae sedis</taxon>
        <taxon>Microsporidia</taxon>
        <taxon>Nosematidae</taxon>
        <taxon>Nosema</taxon>
    </lineage>
</organism>
<evidence type="ECO:0000313" key="2">
    <source>
        <dbReference type="EMBL" id="KAF9764385.1"/>
    </source>
</evidence>
<protein>
    <submittedName>
        <fullName evidence="2">Uncharacterized protein</fullName>
    </submittedName>
</protein>
<name>A0A9P6H136_9MICR</name>
<dbReference type="AlphaFoldDB" id="A0A9P6H136"/>
<comment type="caution">
    <text evidence="2">The sequence shown here is derived from an EMBL/GenBank/DDBJ whole genome shotgun (WGS) entry which is preliminary data.</text>
</comment>
<feature type="transmembrane region" description="Helical" evidence="1">
    <location>
        <begin position="14"/>
        <end position="38"/>
    </location>
</feature>
<evidence type="ECO:0000313" key="3">
    <source>
        <dbReference type="Proteomes" id="UP000740883"/>
    </source>
</evidence>
<evidence type="ECO:0000256" key="1">
    <source>
        <dbReference type="SAM" id="Phobius"/>
    </source>
</evidence>